<keyword evidence="2" id="KW-1185">Reference proteome</keyword>
<organism evidence="1 2">
    <name type="scientific">Rhynchosporium agropyri</name>
    <dbReference type="NCBI Taxonomy" id="914238"/>
    <lineage>
        <taxon>Eukaryota</taxon>
        <taxon>Fungi</taxon>
        <taxon>Dikarya</taxon>
        <taxon>Ascomycota</taxon>
        <taxon>Pezizomycotina</taxon>
        <taxon>Leotiomycetes</taxon>
        <taxon>Helotiales</taxon>
        <taxon>Ploettnerulaceae</taxon>
        <taxon>Rhynchosporium</taxon>
    </lineage>
</organism>
<evidence type="ECO:0000313" key="2">
    <source>
        <dbReference type="Proteomes" id="UP000178912"/>
    </source>
</evidence>
<name>A0A1E1KAS0_9HELO</name>
<gene>
    <name evidence="1" type="ORF">RAG0_04924</name>
</gene>
<accession>A0A1E1KAS0</accession>
<dbReference type="Proteomes" id="UP000178912">
    <property type="component" value="Unassembled WGS sequence"/>
</dbReference>
<dbReference type="AlphaFoldDB" id="A0A1E1KAS0"/>
<reference evidence="2" key="1">
    <citation type="submission" date="2016-03" db="EMBL/GenBank/DDBJ databases">
        <authorList>
            <person name="Guldener U."/>
        </authorList>
    </citation>
    <scope>NUCLEOTIDE SEQUENCE [LARGE SCALE GENOMIC DNA]</scope>
    <source>
        <strain evidence="2">04CH-RAC-A.6.1</strain>
    </source>
</reference>
<protein>
    <submittedName>
        <fullName evidence="1">Uncharacterized protein</fullName>
    </submittedName>
</protein>
<dbReference type="EMBL" id="FJUX01000021">
    <property type="protein sequence ID" value="CZS95166.1"/>
    <property type="molecule type" value="Genomic_DNA"/>
</dbReference>
<evidence type="ECO:0000313" key="1">
    <source>
        <dbReference type="EMBL" id="CZS95166.1"/>
    </source>
</evidence>
<sequence>MGPEEKLHIEGVSTEISKHISHCSVSEHGVVSQQKAHTDPGVDTVTLRQVCHRTIRDEVLVFNAGVEADTLISEKKAGWTISVACFGWKLGKTHSPLCANF</sequence>
<proteinExistence type="predicted"/>